<reference evidence="2 3" key="1">
    <citation type="journal article" date="2016" name="Genome Announc.">
        <title>Draft Genome Sequence of the Anaerobic Ammonium-Oxidizing Bacterium 'Candidatus Brocadia sp. 40'.</title>
        <authorList>
            <person name="Ali M."/>
            <person name="Haroon M.F."/>
            <person name="Narita Y."/>
            <person name="Zhang L."/>
            <person name="Rangel Shaw D."/>
            <person name="Okabe S."/>
            <person name="Saikaly P.E."/>
        </authorList>
    </citation>
    <scope>NUCLEOTIDE SEQUENCE [LARGE SCALE GENOMIC DNA]</scope>
    <source>
        <strain evidence="2 3">40</strain>
    </source>
</reference>
<keyword evidence="3" id="KW-1185">Reference proteome</keyword>
<gene>
    <name evidence="2" type="ORF">BIY37_04835</name>
</gene>
<protein>
    <submittedName>
        <fullName evidence="2">Uncharacterized protein</fullName>
    </submittedName>
</protein>
<proteinExistence type="predicted"/>
<comment type="caution">
    <text evidence="2">The sequence shown here is derived from an EMBL/GenBank/DDBJ whole genome shotgun (WGS) entry which is preliminary data.</text>
</comment>
<organism evidence="2 3">
    <name type="scientific">Candidatus Brocadia sapporoensis</name>
    <dbReference type="NCBI Taxonomy" id="392547"/>
    <lineage>
        <taxon>Bacteria</taxon>
        <taxon>Pseudomonadati</taxon>
        <taxon>Planctomycetota</taxon>
        <taxon>Candidatus Brocadiia</taxon>
        <taxon>Candidatus Brocadiales</taxon>
        <taxon>Candidatus Brocadiaceae</taxon>
        <taxon>Candidatus Brocadia</taxon>
    </lineage>
</organism>
<sequence>MDGRESVTKKLGCLQDARPGCRSARRVSQSACKGLEGLVQVANLNPHREYPTTLKLPDSIGNSKKEREVIDGRKTGFNSEGWAGTKTVKGAQGI</sequence>
<evidence type="ECO:0000256" key="1">
    <source>
        <dbReference type="SAM" id="MobiDB-lite"/>
    </source>
</evidence>
<accession>A0A1V6M191</accession>
<evidence type="ECO:0000313" key="2">
    <source>
        <dbReference type="EMBL" id="OQD46150.1"/>
    </source>
</evidence>
<dbReference type="EMBL" id="MJUW02000056">
    <property type="protein sequence ID" value="OQD46150.1"/>
    <property type="molecule type" value="Genomic_DNA"/>
</dbReference>
<dbReference type="Proteomes" id="UP000242219">
    <property type="component" value="Unassembled WGS sequence"/>
</dbReference>
<dbReference type="AlphaFoldDB" id="A0A1V6M191"/>
<feature type="compositionally biased region" description="Basic and acidic residues" evidence="1">
    <location>
        <begin position="63"/>
        <end position="74"/>
    </location>
</feature>
<evidence type="ECO:0000313" key="3">
    <source>
        <dbReference type="Proteomes" id="UP000242219"/>
    </source>
</evidence>
<feature type="region of interest" description="Disordered" evidence="1">
    <location>
        <begin position="50"/>
        <end position="94"/>
    </location>
</feature>
<name>A0A1V6M191_9BACT</name>